<dbReference type="AlphaFoldDB" id="A0A1X1D4V3"/>
<accession>A0A1X1D4V3</accession>
<evidence type="ECO:0000313" key="2">
    <source>
        <dbReference type="Proteomes" id="UP000193558"/>
    </source>
</evidence>
<reference evidence="1 2" key="1">
    <citation type="journal article" date="2017" name="Antonie Van Leeuwenhoek">
        <title>Phylogenomic resolution of the bacterial genus Pantoea and its relationship with Erwinia and Tatumella.</title>
        <authorList>
            <person name="Palmer M."/>
            <person name="Steenkamp E.T."/>
            <person name="Coetzee M.P."/>
            <person name="Chan W.Y."/>
            <person name="van Zyl E."/>
            <person name="De Maayer P."/>
            <person name="Coutinho T.A."/>
            <person name="Blom J."/>
            <person name="Smits T.H."/>
            <person name="Duffy B."/>
            <person name="Venter S.N."/>
        </authorList>
    </citation>
    <scope>NUCLEOTIDE SEQUENCE [LARGE SCALE GENOMIC DNA]</scope>
    <source>
        <strain evidence="1 2">LMG 26275</strain>
    </source>
</reference>
<dbReference type="SUPFAM" id="SSF160424">
    <property type="entry name" value="BH3703-like"/>
    <property type="match status" value="1"/>
</dbReference>
<comment type="caution">
    <text evidence="1">The sequence shown here is derived from an EMBL/GenBank/DDBJ whole genome shotgun (WGS) entry which is preliminary data.</text>
</comment>
<evidence type="ECO:0000313" key="1">
    <source>
        <dbReference type="EMBL" id="ORM71657.1"/>
    </source>
</evidence>
<dbReference type="EMBL" id="MLFR01000001">
    <property type="protein sequence ID" value="ORM71657.1"/>
    <property type="molecule type" value="Genomic_DNA"/>
</dbReference>
<protein>
    <recommendedName>
        <fullName evidence="3">DUF600 domain-containing protein</fullName>
    </recommendedName>
</protein>
<sequence length="108" mass="12454">MTYEDLYRRIAQIVFSCGPKGARELIVKAELFADDEGGEYQFDYLDENGEPDWFEPDAQAIGDLTEALKDFQQYFVDNEMTEGKPVWNKCIVVINVPEESISIDVQYE</sequence>
<name>A0A1X1D4V3_9GAMM</name>
<dbReference type="Gene3D" id="3.30.500.20">
    <property type="entry name" value="BH3703-like domains"/>
    <property type="match status" value="1"/>
</dbReference>
<organism evidence="1 2">
    <name type="scientific">Pantoea rwandensis</name>
    <dbReference type="NCBI Taxonomy" id="1076550"/>
    <lineage>
        <taxon>Bacteria</taxon>
        <taxon>Pseudomonadati</taxon>
        <taxon>Pseudomonadota</taxon>
        <taxon>Gammaproteobacteria</taxon>
        <taxon>Enterobacterales</taxon>
        <taxon>Erwiniaceae</taxon>
        <taxon>Pantoea</taxon>
    </lineage>
</organism>
<dbReference type="InterPro" id="IPR036170">
    <property type="entry name" value="YezG-like_sf"/>
</dbReference>
<dbReference type="Proteomes" id="UP000193558">
    <property type="component" value="Unassembled WGS sequence"/>
</dbReference>
<dbReference type="OrthoDB" id="8598731at2"/>
<dbReference type="RefSeq" id="WP_084931248.1">
    <property type="nucleotide sequence ID" value="NZ_MLFR01000001.1"/>
</dbReference>
<proteinExistence type="predicted"/>
<gene>
    <name evidence="1" type="ORF">HA51_00850</name>
</gene>
<evidence type="ECO:0008006" key="3">
    <source>
        <dbReference type="Google" id="ProtNLM"/>
    </source>
</evidence>